<sequence>MTGHSQLLCTIPDDSNIDPAVATEDYNILLSLLRIMTCAIMFILFPNICEINPMLPLEMNYASSNNSDARDVVREYHQCNRFPCPLDPSALHDICLQHQVARPKVHQNGAPPLPSIPSQALLPQAQVQVPPPAQAVHMPPQVPSVDAAAGPLDGPATKLRTYPISFCPLIEHAKLIAQCNCASVNPFTSHLEFLDQRCVEYFNEALAETPNVLQGYWPQYWKDLSVLLWEAMMSWHSTLKAKAREIMPRFYALSEDHSPAENKAEAQMLIRHSTFTFDDVDEEGSTNNMAAPALGALIVSFFYNGPSSLAVLFSDVFAGKVPQGVQEDRKFEYQGYSKIYAQFHSMQLAINEDLKHAAKTQALRIAWVNSADVPANEPGNIITFEDDF</sequence>
<reference evidence="2" key="1">
    <citation type="submission" date="2021-03" db="EMBL/GenBank/DDBJ databases">
        <title>Evolutionary innovations through gain and loss of genes in the ectomycorrhizal Boletales.</title>
        <authorList>
            <person name="Wu G."/>
            <person name="Miyauchi S."/>
            <person name="Morin E."/>
            <person name="Yang Z.-L."/>
            <person name="Xu J."/>
            <person name="Martin F.M."/>
        </authorList>
    </citation>
    <scope>NUCLEOTIDE SEQUENCE</scope>
    <source>
        <strain evidence="2">BR01</strain>
    </source>
</reference>
<evidence type="ECO:0000313" key="3">
    <source>
        <dbReference type="Proteomes" id="UP000683000"/>
    </source>
</evidence>
<dbReference type="OrthoDB" id="2689338at2759"/>
<dbReference type="EMBL" id="JAGFBS010000067">
    <property type="protein sequence ID" value="KAG6369751.1"/>
    <property type="molecule type" value="Genomic_DNA"/>
</dbReference>
<accession>A0A8I3A2X5</accession>
<proteinExistence type="predicted"/>
<name>A0A8I3A2X5_9AGAM</name>
<keyword evidence="3" id="KW-1185">Reference proteome</keyword>
<gene>
    <name evidence="2" type="ORF">JVT61DRAFT_13621</name>
</gene>
<feature type="domain" description="DUF6532" evidence="1">
    <location>
        <begin position="173"/>
        <end position="319"/>
    </location>
</feature>
<comment type="caution">
    <text evidence="2">The sequence shown here is derived from an EMBL/GenBank/DDBJ whole genome shotgun (WGS) entry which is preliminary data.</text>
</comment>
<dbReference type="Proteomes" id="UP000683000">
    <property type="component" value="Unassembled WGS sequence"/>
</dbReference>
<dbReference type="AlphaFoldDB" id="A0A8I3A2X5"/>
<organism evidence="2 3">
    <name type="scientific">Boletus reticuloceps</name>
    <dbReference type="NCBI Taxonomy" id="495285"/>
    <lineage>
        <taxon>Eukaryota</taxon>
        <taxon>Fungi</taxon>
        <taxon>Dikarya</taxon>
        <taxon>Basidiomycota</taxon>
        <taxon>Agaricomycotina</taxon>
        <taxon>Agaricomycetes</taxon>
        <taxon>Agaricomycetidae</taxon>
        <taxon>Boletales</taxon>
        <taxon>Boletineae</taxon>
        <taxon>Boletaceae</taxon>
        <taxon>Boletoideae</taxon>
        <taxon>Boletus</taxon>
    </lineage>
</organism>
<protein>
    <recommendedName>
        <fullName evidence="1">DUF6532 domain-containing protein</fullName>
    </recommendedName>
</protein>
<evidence type="ECO:0000259" key="1">
    <source>
        <dbReference type="Pfam" id="PF20149"/>
    </source>
</evidence>
<dbReference type="Pfam" id="PF20149">
    <property type="entry name" value="DUF6532"/>
    <property type="match status" value="1"/>
</dbReference>
<evidence type="ECO:0000313" key="2">
    <source>
        <dbReference type="EMBL" id="KAG6369751.1"/>
    </source>
</evidence>
<dbReference type="InterPro" id="IPR045341">
    <property type="entry name" value="DUF6532"/>
</dbReference>